<keyword evidence="4 12" id="KW-0347">Helicase</keyword>
<feature type="region of interest" description="Disordered" evidence="13">
    <location>
        <begin position="113"/>
        <end position="164"/>
    </location>
</feature>
<dbReference type="GO" id="GO:0043139">
    <property type="term" value="F:5'-3' DNA helicase activity"/>
    <property type="evidence" value="ECO:0007669"/>
    <property type="project" value="UniProtKB-UniRule"/>
</dbReference>
<evidence type="ECO:0000256" key="1">
    <source>
        <dbReference type="ARBA" id="ARBA00022741"/>
    </source>
</evidence>
<evidence type="ECO:0000256" key="11">
    <source>
        <dbReference type="ARBA" id="ARBA00023242"/>
    </source>
</evidence>
<keyword evidence="10 12" id="KW-0413">Isomerase</keyword>
<keyword evidence="7 12" id="KW-0496">Mitochondrion</keyword>
<dbReference type="SUPFAM" id="SSF52540">
    <property type="entry name" value="P-loop containing nucleoside triphosphate hydrolases"/>
    <property type="match status" value="2"/>
</dbReference>
<comment type="catalytic activity">
    <reaction evidence="12">
        <text>ATP + H2O = ADP + phosphate + H(+)</text>
        <dbReference type="Rhea" id="RHEA:13065"/>
        <dbReference type="ChEBI" id="CHEBI:15377"/>
        <dbReference type="ChEBI" id="CHEBI:15378"/>
        <dbReference type="ChEBI" id="CHEBI:30616"/>
        <dbReference type="ChEBI" id="CHEBI:43474"/>
        <dbReference type="ChEBI" id="CHEBI:456216"/>
        <dbReference type="EC" id="5.6.2.3"/>
    </reaction>
</comment>
<evidence type="ECO:0000313" key="16">
    <source>
        <dbReference type="Proteomes" id="UP000183809"/>
    </source>
</evidence>
<dbReference type="PANTHER" id="PTHR47642:SF5">
    <property type="entry name" value="ATP-DEPENDENT DNA HELICASE"/>
    <property type="match status" value="1"/>
</dbReference>
<dbReference type="AlphaFoldDB" id="A0A1J9QLP1"/>
<proteinExistence type="inferred from homology"/>
<keyword evidence="1 12" id="KW-0547">Nucleotide-binding</keyword>
<dbReference type="GO" id="GO:0016887">
    <property type="term" value="F:ATP hydrolysis activity"/>
    <property type="evidence" value="ECO:0007669"/>
    <property type="project" value="RHEA"/>
</dbReference>
<dbReference type="STRING" id="236234.A0A1J9QLP1"/>
<evidence type="ECO:0000256" key="7">
    <source>
        <dbReference type="ARBA" id="ARBA00023128"/>
    </source>
</evidence>
<feature type="binding site" evidence="12">
    <location>
        <begin position="192"/>
        <end position="199"/>
    </location>
    <ligand>
        <name>ATP</name>
        <dbReference type="ChEBI" id="CHEBI:30616"/>
    </ligand>
</feature>
<comment type="subcellular location">
    <subcellularLocation>
        <location evidence="12">Nucleus</location>
    </subcellularLocation>
    <subcellularLocation>
        <location evidence="12">Mitochondrion</location>
    </subcellularLocation>
</comment>
<keyword evidence="8 12" id="KW-0233">DNA recombination</keyword>
<comment type="cofactor">
    <cofactor evidence="12">
        <name>Mg(2+)</name>
        <dbReference type="ChEBI" id="CHEBI:18420"/>
    </cofactor>
</comment>
<dbReference type="InterPro" id="IPR049163">
    <property type="entry name" value="Pif1-like_2B_dom"/>
</dbReference>
<dbReference type="GO" id="GO:0005634">
    <property type="term" value="C:nucleus"/>
    <property type="evidence" value="ECO:0007669"/>
    <property type="project" value="UniProtKB-SubCell"/>
</dbReference>
<evidence type="ECO:0000256" key="8">
    <source>
        <dbReference type="ARBA" id="ARBA00023172"/>
    </source>
</evidence>
<evidence type="ECO:0000256" key="13">
    <source>
        <dbReference type="SAM" id="MobiDB-lite"/>
    </source>
</evidence>
<comment type="similarity">
    <text evidence="12">Belongs to the helicase family. PIF1 subfamily.</text>
</comment>
<name>A0A1J9QLP1_9PEZI</name>
<accession>A0A1J9QLP1</accession>
<dbReference type="GO" id="GO:0005739">
    <property type="term" value="C:mitochondrion"/>
    <property type="evidence" value="ECO:0007669"/>
    <property type="project" value="UniProtKB-SubCell"/>
</dbReference>
<evidence type="ECO:0000256" key="10">
    <source>
        <dbReference type="ARBA" id="ARBA00023235"/>
    </source>
</evidence>
<dbReference type="GO" id="GO:0005524">
    <property type="term" value="F:ATP binding"/>
    <property type="evidence" value="ECO:0007669"/>
    <property type="project" value="UniProtKB-UniRule"/>
</dbReference>
<dbReference type="EC" id="5.6.2.3" evidence="12"/>
<keyword evidence="5 12" id="KW-0067">ATP-binding</keyword>
<reference evidence="15 16" key="1">
    <citation type="submission" date="2016-10" db="EMBL/GenBank/DDBJ databases">
        <title>Proteomics and genomics reveal pathogen-plant mechanisms compatible with a hemibiotrophic lifestyle of Diplodia corticola.</title>
        <authorList>
            <person name="Fernandes I."/>
            <person name="De Jonge R."/>
            <person name="Van De Peer Y."/>
            <person name="Devreese B."/>
            <person name="Alves A."/>
            <person name="Esteves A.C."/>
        </authorList>
    </citation>
    <scope>NUCLEOTIDE SEQUENCE [LARGE SCALE GENOMIC DNA]</scope>
    <source>
        <strain evidence="15 16">CBS 112549</strain>
    </source>
</reference>
<dbReference type="PANTHER" id="PTHR47642">
    <property type="entry name" value="ATP-DEPENDENT DNA HELICASE"/>
    <property type="match status" value="1"/>
</dbReference>
<dbReference type="GO" id="GO:0003677">
    <property type="term" value="F:DNA binding"/>
    <property type="evidence" value="ECO:0007669"/>
    <property type="project" value="UniProtKB-KW"/>
</dbReference>
<keyword evidence="2 12" id="KW-0227">DNA damage</keyword>
<sequence>MLPGGLRGRKTGEVKRFGLIKSGPLAGINNFTDTCPPRRILYAVSPPQRCMRDLSLMSAVPVRPTRSEATGTHRVIRATNSFHNPTALRSDTIAQRRGFGWIVKSLRNRLKFRHGSAKQEDHSGTPNEERKGDETKPSSQMASHHTPIHSPPAHRNGPHHIEGDTNVESLTEEQQIVLDLVLREGKSIFFTGPAGTGKSFLLRKIIEAVEIKHITDMETVAVTASTGIAATHIRGQTLHSFTGIGLGNDTVEELIVKIWKSKKIKHRWTAVKVLILDEVSMIDARLFDKLERIAREVRRNELPFGGIQLVVAGDFFQLPPVAKGQEAQFAFEAKSWARTIEHTIGLTHVFRQKDPIFSSMLNEMREGRLSFDSIQQLKQLSRPLRLTGGLEASNLFALCAEVNMANHSRLDQLPGEVRTYTSQDWGTKDEKTREKLLAGCITPRVLRVKKGAQVMLTRNLFRPLVNGSLGQIMDFEEGSGSEIQYPRVRFTCIDGAVREILCTPETWIIEEPPPSSGKRPNEKTRVLAGRRQVPLILAWALSIHKAQGQSLDFVRVDLTNVFERHQAYVALSRATTMEGLQVLNFDPKKVLAHERVKAFYKTLSTTDATKKLLRCKSGLKGWD</sequence>
<evidence type="ECO:0000256" key="3">
    <source>
        <dbReference type="ARBA" id="ARBA00022801"/>
    </source>
</evidence>
<dbReference type="GO" id="GO:0000723">
    <property type="term" value="P:telomere maintenance"/>
    <property type="evidence" value="ECO:0007669"/>
    <property type="project" value="InterPro"/>
</dbReference>
<keyword evidence="16" id="KW-1185">Reference proteome</keyword>
<evidence type="ECO:0000256" key="12">
    <source>
        <dbReference type="HAMAP-Rule" id="MF_03176"/>
    </source>
</evidence>
<dbReference type="InterPro" id="IPR051055">
    <property type="entry name" value="PIF1_helicase"/>
</dbReference>
<dbReference type="InterPro" id="IPR048293">
    <property type="entry name" value="PIF1_RRM3_pfh1"/>
</dbReference>
<feature type="domain" description="AAA+ ATPase" evidence="14">
    <location>
        <begin position="184"/>
        <end position="381"/>
    </location>
</feature>
<comment type="function">
    <text evidence="12">DNA-dependent ATPase and 5'-3' DNA helicase required for the maintenance of both mitochondrial and nuclear genome stability.</text>
</comment>
<dbReference type="CDD" id="cd18809">
    <property type="entry name" value="SF1_C_RecD"/>
    <property type="match status" value="1"/>
</dbReference>
<comment type="subunit">
    <text evidence="12">Monomer.</text>
</comment>
<organism evidence="15 16">
    <name type="scientific">Diplodia corticola</name>
    <dbReference type="NCBI Taxonomy" id="236234"/>
    <lineage>
        <taxon>Eukaryota</taxon>
        <taxon>Fungi</taxon>
        <taxon>Dikarya</taxon>
        <taxon>Ascomycota</taxon>
        <taxon>Pezizomycotina</taxon>
        <taxon>Dothideomycetes</taxon>
        <taxon>Dothideomycetes incertae sedis</taxon>
        <taxon>Botryosphaeriales</taxon>
        <taxon>Botryosphaeriaceae</taxon>
        <taxon>Diplodia</taxon>
    </lineage>
</organism>
<dbReference type="InterPro" id="IPR010285">
    <property type="entry name" value="DNA_helicase_pif1-like_DEAD"/>
</dbReference>
<dbReference type="GO" id="GO:0006281">
    <property type="term" value="P:DNA repair"/>
    <property type="evidence" value="ECO:0007669"/>
    <property type="project" value="UniProtKB-UniRule"/>
</dbReference>
<dbReference type="Pfam" id="PF05970">
    <property type="entry name" value="PIF1"/>
    <property type="match status" value="1"/>
</dbReference>
<dbReference type="SMART" id="SM00382">
    <property type="entry name" value="AAA"/>
    <property type="match status" value="1"/>
</dbReference>
<dbReference type="Gene3D" id="3.40.50.300">
    <property type="entry name" value="P-loop containing nucleotide triphosphate hydrolases"/>
    <property type="match status" value="1"/>
</dbReference>
<dbReference type="OrthoDB" id="432234at2759"/>
<keyword evidence="11 12" id="KW-0539">Nucleus</keyword>
<dbReference type="HAMAP" id="MF_03176">
    <property type="entry name" value="PIF1"/>
    <property type="match status" value="1"/>
</dbReference>
<evidence type="ECO:0000256" key="5">
    <source>
        <dbReference type="ARBA" id="ARBA00022840"/>
    </source>
</evidence>
<evidence type="ECO:0000313" key="15">
    <source>
        <dbReference type="EMBL" id="OJD28986.1"/>
    </source>
</evidence>
<keyword evidence="3 12" id="KW-0378">Hydrolase</keyword>
<evidence type="ECO:0000256" key="2">
    <source>
        <dbReference type="ARBA" id="ARBA00022763"/>
    </source>
</evidence>
<dbReference type="GO" id="GO:0006310">
    <property type="term" value="P:DNA recombination"/>
    <property type="evidence" value="ECO:0007669"/>
    <property type="project" value="UniProtKB-UniRule"/>
</dbReference>
<dbReference type="CDD" id="cd18037">
    <property type="entry name" value="DEXSc_Pif1_like"/>
    <property type="match status" value="1"/>
</dbReference>
<comment type="caution">
    <text evidence="15">The sequence shown here is derived from an EMBL/GenBank/DDBJ whole genome shotgun (WGS) entry which is preliminary data.</text>
</comment>
<feature type="DNA-binding region" evidence="12">
    <location>
        <begin position="566"/>
        <end position="585"/>
    </location>
</feature>
<dbReference type="InterPro" id="IPR003593">
    <property type="entry name" value="AAA+_ATPase"/>
</dbReference>
<evidence type="ECO:0000256" key="4">
    <source>
        <dbReference type="ARBA" id="ARBA00022806"/>
    </source>
</evidence>
<dbReference type="Proteomes" id="UP000183809">
    <property type="component" value="Unassembled WGS sequence"/>
</dbReference>
<feature type="compositionally biased region" description="Basic and acidic residues" evidence="13">
    <location>
        <begin position="117"/>
        <end position="136"/>
    </location>
</feature>
<evidence type="ECO:0000256" key="6">
    <source>
        <dbReference type="ARBA" id="ARBA00023125"/>
    </source>
</evidence>
<keyword evidence="6 12" id="KW-0238">DNA-binding</keyword>
<gene>
    <name evidence="12" type="primary">PIF1</name>
    <name evidence="15" type="ORF">BKCO1_9900011</name>
</gene>
<evidence type="ECO:0000259" key="14">
    <source>
        <dbReference type="SMART" id="SM00382"/>
    </source>
</evidence>
<dbReference type="InterPro" id="IPR027417">
    <property type="entry name" value="P-loop_NTPase"/>
</dbReference>
<protein>
    <recommendedName>
        <fullName evidence="12">ATP-dependent DNA helicase PIF1</fullName>
        <ecNumber evidence="12">5.6.2.3</ecNumber>
    </recommendedName>
    <alternativeName>
        <fullName evidence="12">DNA 5'-3' helicase PIF1</fullName>
    </alternativeName>
    <alternativeName>
        <fullName evidence="12">DNA repair and recombination helicase PIF1</fullName>
    </alternativeName>
</protein>
<keyword evidence="9 12" id="KW-0234">DNA repair</keyword>
<dbReference type="EMBL" id="MNUE01000099">
    <property type="protein sequence ID" value="OJD28986.1"/>
    <property type="molecule type" value="Genomic_DNA"/>
</dbReference>
<evidence type="ECO:0000256" key="9">
    <source>
        <dbReference type="ARBA" id="ARBA00023204"/>
    </source>
</evidence>
<dbReference type="Pfam" id="PF21530">
    <property type="entry name" value="Pif1_2B_dom"/>
    <property type="match status" value="1"/>
</dbReference>